<evidence type="ECO:0008006" key="7">
    <source>
        <dbReference type="Google" id="ProtNLM"/>
    </source>
</evidence>
<proteinExistence type="predicted"/>
<evidence type="ECO:0000313" key="5">
    <source>
        <dbReference type="EMBL" id="KAK7695910.1"/>
    </source>
</evidence>
<dbReference type="InterPro" id="IPR045167">
    <property type="entry name" value="Hobbit"/>
</dbReference>
<dbReference type="InterPro" id="IPR019449">
    <property type="entry name" value="FMP27_WPPW_RBG"/>
</dbReference>
<reference evidence="5 6" key="1">
    <citation type="submission" date="2022-09" db="EMBL/GenBank/DDBJ databases">
        <authorList>
            <person name="Palmer J.M."/>
        </authorList>
    </citation>
    <scope>NUCLEOTIDE SEQUENCE [LARGE SCALE GENOMIC DNA]</scope>
    <source>
        <strain evidence="5 6">DSM 7382</strain>
    </source>
</reference>
<feature type="domain" description="FMP27 WPPW motif-containing RBG unit" evidence="4">
    <location>
        <begin position="954"/>
        <end position="1396"/>
    </location>
</feature>
<dbReference type="InterPro" id="IPR019415">
    <property type="entry name" value="FMP27_SW_RBG"/>
</dbReference>
<dbReference type="Pfam" id="PF10344">
    <property type="entry name" value="Hobbit"/>
    <property type="match status" value="1"/>
</dbReference>
<feature type="domain" description="FMP27 SW motif-containing RBG unit" evidence="3">
    <location>
        <begin position="429"/>
        <end position="532"/>
    </location>
</feature>
<dbReference type="PANTHER" id="PTHR15678:SF6">
    <property type="entry name" value="BRIDGE-LIKE LIPID TRANSFER PROTEIN FAMILY MEMBER 2"/>
    <property type="match status" value="1"/>
</dbReference>
<feature type="compositionally biased region" description="Polar residues" evidence="1">
    <location>
        <begin position="2073"/>
        <end position="2084"/>
    </location>
</feature>
<feature type="compositionally biased region" description="Polar residues" evidence="1">
    <location>
        <begin position="1804"/>
        <end position="1817"/>
    </location>
</feature>
<protein>
    <recommendedName>
        <fullName evidence="7">FMP27 GFWDK domain-containing protein</fullName>
    </recommendedName>
</protein>
<sequence>MQTHIFADALSVELWQPDAIAALSTITGALQANRTTSTKPPSRPLLDRIPPGIDLSFSIARLMVYVTGKDLAPDDDMASPTSDVVTLFVQAKLFDIAVRNSIATPLAADEPYDFEESSKPDPSKEFFTIREIVAQAAISGARVGKAPPLDTLDECQVSVKVTRVKGTLHLAQIYNVLLAANTIKKITGEPKRPTTPSPSPRPKTMNVTLSYTIDPVHLLWDFPMKSRLYIRLRSITGQLSPTGRIGISWESAVFATMVDWEKDNETHVRWEEILRLLNFDIEVRPSLKPVGMTVTGDSGRIRIPFGFVIADLILDINISIKCVKHLVHMVPSGQFSNPSTPEAEDAKNMPDLAVRVKCLSVEAADEDQETRLALIWRAGSEASRLRQERDEAFQAKVATIIASETNQRMSRELDSDFQFSPAHSVPIEEARERLNVFHAVSWRSRFRQAHVQQRRRESDHSRKNGGNVLLYEDDQEDPVSIHNPPQVPPLFRITLEHLSLRLSRPSFPPESLPDFLFKEGDGLPRNTEFSLLVPMHLNFSASSLRVAYREYPLPLVNIPAHSDEDQYGLEFDSDVVIAEEMGTSQSVYWVDCVVLSRDFGIHGAAPMTIPVPKTIMPVKSYAKPTIHVTTDNVSDLTWGVSYGPATQDFMRILDTLSHAPRDSSPSIGFWDKLRLVFHWRFRVYFDHDVHFHMKGSRDPHDLRGTGAGFALCWKGQPKLLIGQPNEQNELVQVVSDTMLVIVPNVEEAFGPTTTTGTQTQPSSTDLPHYRFPGKSPNYRKVCAKFTSGVRFGIGIGLERSCGDECEICTGRPFQRKCRFFEFRPHYEVMLGQKRDKPTEKSTNDSYNGFRSDFIHLSVSLTSAVNTRKSDSFSSIHLSPKLFAHFWAWWTLFDFKAPPIRQGNRYKQKRPLSPKFGQHLATLKYRIAVPKLFISHAYMDESSDAWADGVTPFVGVKAMIEMFQVDMHQRAQESTITKPNGGTKTVVHKPFYAVEVVMKDLDLRTLLAIYSEPLKQEVPLESSPLGSSYRTRENLPTVEPDSVWLDLDDFMEIDWASTGVPVLHLLPVVSCPRFTYFKRSHDRHVSGDRIDVTKFGNEDTHICLLNTEASVPQVQLQLAEKRIVELQNTIMANGKDSRSAASAQRSADARKMLPLLEDYVKQLHKDDAHARRQNTIGRQSYYMPSDSVSPEEWSEFSNVYQVHCPQVFMDNIIRDILLQYYYCSRARRGMEYHMASRAVKFIRDQAQMILESSTTKEGKGRDSASDGVRAAADAVRRMFGVDGARMTVEPTSQPNDLQHVDPMNGWSEGVSLRKSHFCLLLKPQFVLRSETDEEAVCVMTAVQGKLQTYNILDTDHADDPISGNILTRNFASITGLQTFSPSATNKGQEGCVPLEVMVDLRCDNSLFDRLVPQTDAIFQYDKFNRLRLQMQGKGVSAARTSSDHSDPMHDHLHNQTDLVRFHVPRFTISANDRHFQALSTIITNLLLFSDTASKIRTDRLDKMIFSYDFTDLSSAADVVASLQARLRHAVEMRKEAEWKLQGYGDDGQIEKLRIDAHVLMLTEELDLVFDAIRLAQEKAEDRATQKSALLLHASSAEISYRMLDRDDQLLAKLAVRKIDFHWLNRQDSSTVNNLSVGDLQAFDGSADAEWTEILSKCEDKSNHPSVKDLVQRDLFLLADWTVLPPVGGITIYEAFEVTLHPIRLQIDTRVGRRIMEYVWPARRDRNKANAAAKASGESKEKEEIQAPRTPVTPVSPVSPRRNSADAAPSSPRLSFDHTRLAPPPMRRVHTSRSFTDLRKMRNASGADSLQVPSPLQRTKSSDMLFGASSSSSGQASKASDEPKDKRALSRRSTDDASEMKYRSSQKTFIWVKVASLHLLLSIMKENSFLCNDARIRTRDLEYRNQTWSFEELVDQFIPSGRNWKGWVKMAFQQPLVPVLPVARELISKTKWGGTKSHHNSPGHSKLKRKETAKLLEFLTPHSRDKNGAPPDEQDHRIEAPEQVFGIPFAPEPEPMTAVPTDRSKKGRARVLSLFKRQQSHPHKVRASVDSDVSVTSTSSVSTNLSSRSVPSLPLTLQQQMESETPSFGRVSKDL</sequence>
<feature type="region of interest" description="Disordered" evidence="1">
    <location>
        <begin position="1724"/>
        <end position="1857"/>
    </location>
</feature>
<accession>A0AAW0GRQ2</accession>
<feature type="compositionally biased region" description="Basic and acidic residues" evidence="1">
    <location>
        <begin position="1837"/>
        <end position="1857"/>
    </location>
</feature>
<dbReference type="PANTHER" id="PTHR15678">
    <property type="entry name" value="ANTIGEN MLAA-22-RELATED"/>
    <property type="match status" value="1"/>
</dbReference>
<feature type="region of interest" description="Disordered" evidence="1">
    <location>
        <begin position="2004"/>
        <end position="2093"/>
    </location>
</feature>
<comment type="caution">
    <text evidence="5">The sequence shown here is derived from an EMBL/GenBank/DDBJ whole genome shotgun (WGS) entry which is preliminary data.</text>
</comment>
<gene>
    <name evidence="5" type="ORF">QCA50_000549</name>
</gene>
<dbReference type="InterPro" id="IPR019441">
    <property type="entry name" value="FMP27/BLTP2/Hobbit_GFWDK_RBG"/>
</dbReference>
<name>A0AAW0GRQ2_9APHY</name>
<feature type="domain" description="FMP27/BLTP2/Hobbit GFWDK motif-containing RBG unit" evidence="2">
    <location>
        <begin position="550"/>
        <end position="702"/>
    </location>
</feature>
<dbReference type="SMART" id="SM01214">
    <property type="entry name" value="Fmp27_GFWDK"/>
    <property type="match status" value="1"/>
</dbReference>
<evidence type="ECO:0000259" key="4">
    <source>
        <dbReference type="SMART" id="SM01216"/>
    </source>
</evidence>
<evidence type="ECO:0000259" key="3">
    <source>
        <dbReference type="SMART" id="SM01215"/>
    </source>
</evidence>
<evidence type="ECO:0000259" key="2">
    <source>
        <dbReference type="SMART" id="SM01214"/>
    </source>
</evidence>
<evidence type="ECO:0000256" key="1">
    <source>
        <dbReference type="SAM" id="MobiDB-lite"/>
    </source>
</evidence>
<feature type="compositionally biased region" description="Low complexity" evidence="1">
    <location>
        <begin position="1746"/>
        <end position="1760"/>
    </location>
</feature>
<keyword evidence="6" id="KW-1185">Reference proteome</keyword>
<feature type="compositionally biased region" description="Low complexity" evidence="1">
    <location>
        <begin position="2046"/>
        <end position="2070"/>
    </location>
</feature>
<dbReference type="EMBL" id="JASBNA010000001">
    <property type="protein sequence ID" value="KAK7695910.1"/>
    <property type="molecule type" value="Genomic_DNA"/>
</dbReference>
<evidence type="ECO:0000313" key="6">
    <source>
        <dbReference type="Proteomes" id="UP001385951"/>
    </source>
</evidence>
<feature type="compositionally biased region" description="Low complexity" evidence="1">
    <location>
        <begin position="1820"/>
        <end position="1836"/>
    </location>
</feature>
<dbReference type="SMART" id="SM01215">
    <property type="entry name" value="Fmp27_SW"/>
    <property type="match status" value="1"/>
</dbReference>
<feature type="compositionally biased region" description="Basic and acidic residues" evidence="1">
    <location>
        <begin position="1735"/>
        <end position="1744"/>
    </location>
</feature>
<organism evidence="5 6">
    <name type="scientific">Cerrena zonata</name>
    <dbReference type="NCBI Taxonomy" id="2478898"/>
    <lineage>
        <taxon>Eukaryota</taxon>
        <taxon>Fungi</taxon>
        <taxon>Dikarya</taxon>
        <taxon>Basidiomycota</taxon>
        <taxon>Agaricomycotina</taxon>
        <taxon>Agaricomycetes</taxon>
        <taxon>Polyporales</taxon>
        <taxon>Cerrenaceae</taxon>
        <taxon>Cerrena</taxon>
    </lineage>
</organism>
<dbReference type="SMART" id="SM01216">
    <property type="entry name" value="Fmp27_WPPW"/>
    <property type="match status" value="1"/>
</dbReference>
<dbReference type="Proteomes" id="UP001385951">
    <property type="component" value="Unassembled WGS sequence"/>
</dbReference>